<reference evidence="1 2" key="1">
    <citation type="journal article" date="2017" name="Viruses">
        <title>The Operophtera brumata Nucleopolyhedrovirus (OpbuNPV) Represents an Early, Divergent Lineage within Genus Alphabaculovirus.</title>
        <authorList>
            <person name="Harrison R.L."/>
            <person name="Rowley D.L."/>
            <person name="Mowery J.D."/>
            <person name="Bauchan G.R."/>
            <person name="Burand J.P."/>
        </authorList>
    </citation>
    <scope>NUCLEOTIDE SEQUENCE [LARGE SCALE GENOMIC DNA]</scope>
    <source>
        <strain evidence="1">OpbuNPV-MA</strain>
    </source>
</reference>
<organism evidence="1 2">
    <name type="scientific">Operophtera brumata nucleopolyhedrovirus</name>
    <dbReference type="NCBI Taxonomy" id="1046267"/>
    <lineage>
        <taxon>Viruses</taxon>
        <taxon>Viruses incertae sedis</taxon>
        <taxon>Naldaviricetes</taxon>
        <taxon>Lefavirales</taxon>
        <taxon>Baculoviridae</taxon>
        <taxon>Alphabaculovirus</taxon>
        <taxon>Alphabaculovirus opbrumatae</taxon>
    </lineage>
</organism>
<proteinExistence type="predicted"/>
<sequence>MFSSNKSVPNLRDQLCELERLKHKGRAVIAYLERSKYYTKDTKELQRLEYEIRRTREELLKGIHARL</sequence>
<evidence type="ECO:0000313" key="1">
    <source>
        <dbReference type="EMBL" id="AUA60252.1"/>
    </source>
</evidence>
<dbReference type="RefSeq" id="YP_009552581.1">
    <property type="nucleotide sequence ID" value="NC_040621.1"/>
</dbReference>
<dbReference type="InterPro" id="IPR009265">
    <property type="entry name" value="AcMNPV_Orf29"/>
</dbReference>
<dbReference type="EMBL" id="MF614691">
    <property type="protein sequence ID" value="AUA60252.1"/>
    <property type="molecule type" value="Genomic_DNA"/>
</dbReference>
<name>A0A2H4UZM7_9ABAC</name>
<protein>
    <submittedName>
        <fullName evidence="1">ORF21 protein</fullName>
    </submittedName>
</protein>
<dbReference type="Pfam" id="PF06034">
    <property type="entry name" value="DUF919"/>
    <property type="match status" value="1"/>
</dbReference>
<dbReference type="GeneID" id="41700025"/>
<keyword evidence="2" id="KW-1185">Reference proteome</keyword>
<accession>A0A2H4UZM7</accession>
<dbReference type="KEGG" id="vg:41700025"/>
<dbReference type="Proteomes" id="UP000290445">
    <property type="component" value="Segment"/>
</dbReference>
<evidence type="ECO:0000313" key="2">
    <source>
        <dbReference type="Proteomes" id="UP000290445"/>
    </source>
</evidence>